<organism evidence="2 3">
    <name type="scientific">Pleuronectes platessa</name>
    <name type="common">European plaice</name>
    <dbReference type="NCBI Taxonomy" id="8262"/>
    <lineage>
        <taxon>Eukaryota</taxon>
        <taxon>Metazoa</taxon>
        <taxon>Chordata</taxon>
        <taxon>Craniata</taxon>
        <taxon>Vertebrata</taxon>
        <taxon>Euteleostomi</taxon>
        <taxon>Actinopterygii</taxon>
        <taxon>Neopterygii</taxon>
        <taxon>Teleostei</taxon>
        <taxon>Neoteleostei</taxon>
        <taxon>Acanthomorphata</taxon>
        <taxon>Carangaria</taxon>
        <taxon>Pleuronectiformes</taxon>
        <taxon>Pleuronectoidei</taxon>
        <taxon>Pleuronectidae</taxon>
        <taxon>Pleuronectes</taxon>
    </lineage>
</organism>
<dbReference type="Proteomes" id="UP001153269">
    <property type="component" value="Unassembled WGS sequence"/>
</dbReference>
<comment type="caution">
    <text evidence="2">The sequence shown here is derived from an EMBL/GenBank/DDBJ whole genome shotgun (WGS) entry which is preliminary data.</text>
</comment>
<evidence type="ECO:0000313" key="3">
    <source>
        <dbReference type="Proteomes" id="UP001153269"/>
    </source>
</evidence>
<evidence type="ECO:0000313" key="2">
    <source>
        <dbReference type="EMBL" id="CAB1436205.1"/>
    </source>
</evidence>
<dbReference type="EMBL" id="CADEAL010001866">
    <property type="protein sequence ID" value="CAB1436205.1"/>
    <property type="molecule type" value="Genomic_DNA"/>
</dbReference>
<keyword evidence="3" id="KW-1185">Reference proteome</keyword>
<proteinExistence type="predicted"/>
<protein>
    <submittedName>
        <fullName evidence="2">Uncharacterized protein</fullName>
    </submittedName>
</protein>
<dbReference type="AlphaFoldDB" id="A0A9N7YT73"/>
<gene>
    <name evidence="2" type="ORF">PLEPLA_LOCUS24240</name>
</gene>
<evidence type="ECO:0000256" key="1">
    <source>
        <dbReference type="SAM" id="MobiDB-lite"/>
    </source>
</evidence>
<accession>A0A9N7YT73</accession>
<name>A0A9N7YT73_PLEPL</name>
<feature type="region of interest" description="Disordered" evidence="1">
    <location>
        <begin position="1"/>
        <end position="44"/>
    </location>
</feature>
<feature type="compositionally biased region" description="Basic residues" evidence="1">
    <location>
        <begin position="14"/>
        <end position="26"/>
    </location>
</feature>
<sequence>MEGTPRGPRERKPPHQRRRHRMRTSRCRTLSRGEEGDGATAPPAAARAQRFYHKYEHRPMISYIFIDEVGFNLVKRRRWGRNVIGQRDIVEAPGQRVPGTSHCVLQ</sequence>
<reference evidence="2" key="1">
    <citation type="submission" date="2020-03" db="EMBL/GenBank/DDBJ databases">
        <authorList>
            <person name="Weist P."/>
        </authorList>
    </citation>
    <scope>NUCLEOTIDE SEQUENCE</scope>
</reference>